<evidence type="ECO:0000259" key="2">
    <source>
        <dbReference type="Pfam" id="PF05239"/>
    </source>
</evidence>
<evidence type="ECO:0000313" key="3">
    <source>
        <dbReference type="EMBL" id="SMF27956.1"/>
    </source>
</evidence>
<dbReference type="InterPro" id="IPR027275">
    <property type="entry name" value="PRC-brl_dom"/>
</dbReference>
<dbReference type="RefSeq" id="WP_085123187.1">
    <property type="nucleotide sequence ID" value="NZ_FWZX01000009.1"/>
</dbReference>
<dbReference type="STRING" id="560819.SAMN05428998_109133"/>
<dbReference type="Gene3D" id="2.30.30.240">
    <property type="entry name" value="PRC-barrel domain"/>
    <property type="match status" value="1"/>
</dbReference>
<proteinExistence type="predicted"/>
<evidence type="ECO:0000313" key="4">
    <source>
        <dbReference type="Proteomes" id="UP000192917"/>
    </source>
</evidence>
<dbReference type="PANTHER" id="PTHR36505">
    <property type="entry name" value="BLR1072 PROTEIN"/>
    <property type="match status" value="1"/>
</dbReference>
<dbReference type="Proteomes" id="UP000192917">
    <property type="component" value="Unassembled WGS sequence"/>
</dbReference>
<protein>
    <submittedName>
        <fullName evidence="3">PRC-barrel domain-containing protein</fullName>
    </submittedName>
</protein>
<reference evidence="3 4" key="1">
    <citation type="submission" date="2017-04" db="EMBL/GenBank/DDBJ databases">
        <authorList>
            <person name="Afonso C.L."/>
            <person name="Miller P.J."/>
            <person name="Scott M.A."/>
            <person name="Spackman E."/>
            <person name="Goraichik I."/>
            <person name="Dimitrov K.M."/>
            <person name="Suarez D.L."/>
            <person name="Swayne D.E."/>
        </authorList>
    </citation>
    <scope>NUCLEOTIDE SEQUENCE [LARGE SCALE GENOMIC DNA]</scope>
    <source>
        <strain evidence="3 4">USBA 355</strain>
    </source>
</reference>
<accession>A0A1Y6BU26</accession>
<feature type="chain" id="PRO_5010993521" evidence="1">
    <location>
        <begin position="43"/>
        <end position="285"/>
    </location>
</feature>
<dbReference type="EMBL" id="FWZX01000009">
    <property type="protein sequence ID" value="SMF27956.1"/>
    <property type="molecule type" value="Genomic_DNA"/>
</dbReference>
<keyword evidence="1" id="KW-0732">Signal</keyword>
<dbReference type="SUPFAM" id="SSF50346">
    <property type="entry name" value="PRC-barrel domain"/>
    <property type="match status" value="1"/>
</dbReference>
<keyword evidence="4" id="KW-1185">Reference proteome</keyword>
<name>A0A1Y6BU26_9PROT</name>
<dbReference type="AlphaFoldDB" id="A0A1Y6BU26"/>
<dbReference type="Pfam" id="PF05239">
    <property type="entry name" value="PRC"/>
    <property type="match status" value="1"/>
</dbReference>
<dbReference type="InterPro" id="IPR011033">
    <property type="entry name" value="PRC_barrel-like_sf"/>
</dbReference>
<gene>
    <name evidence="3" type="ORF">SAMN05428998_109133</name>
</gene>
<feature type="signal peptide" evidence="1">
    <location>
        <begin position="1"/>
        <end position="42"/>
    </location>
</feature>
<feature type="domain" description="PRC-barrel" evidence="2">
    <location>
        <begin position="176"/>
        <end position="234"/>
    </location>
</feature>
<evidence type="ECO:0000256" key="1">
    <source>
        <dbReference type="SAM" id="SignalP"/>
    </source>
</evidence>
<sequence>MAEERRRTRIEATGAVRALSRISRSLAVFAATACLVSAPAMAAEREMLPPRYQGVAAERCLRDLDRFDRSLHEAGFGVLGPDSDSPFVPPGYFDSTGTPRHRIRALRSAAYALAMEGSEARCQAVLDDMRSLFRRHQQAIEGRPAIAEERSRWRHAHLARSHPVSAMSAPLPVGVLIGADLRNRQDERLGEITDVVLDPADGRVAFVLVARGGFLGIGADLVAVRWQDLRATEDHETFVLDVPSSLFDSAPRVERRSSTGTARDAWREPLERFWGRIPNREGNQR</sequence>
<organism evidence="3 4">
    <name type="scientific">Tistlia consotensis USBA 355</name>
    <dbReference type="NCBI Taxonomy" id="560819"/>
    <lineage>
        <taxon>Bacteria</taxon>
        <taxon>Pseudomonadati</taxon>
        <taxon>Pseudomonadota</taxon>
        <taxon>Alphaproteobacteria</taxon>
        <taxon>Rhodospirillales</taxon>
        <taxon>Rhodovibrionaceae</taxon>
        <taxon>Tistlia</taxon>
    </lineage>
</organism>
<dbReference type="PANTHER" id="PTHR36505:SF1">
    <property type="entry name" value="BLR1072 PROTEIN"/>
    <property type="match status" value="1"/>
</dbReference>